<dbReference type="Proteomes" id="UP001183388">
    <property type="component" value="Unassembled WGS sequence"/>
</dbReference>
<evidence type="ECO:0000313" key="3">
    <source>
        <dbReference type="Proteomes" id="UP001183388"/>
    </source>
</evidence>
<comment type="caution">
    <text evidence="2">The sequence shown here is derived from an EMBL/GenBank/DDBJ whole genome shotgun (WGS) entry which is preliminary data.</text>
</comment>
<dbReference type="InterPro" id="IPR007499">
    <property type="entry name" value="ERF_bacteria_virus"/>
</dbReference>
<dbReference type="RefSeq" id="WP_311629095.1">
    <property type="nucleotide sequence ID" value="NZ_JAVREN010000004.1"/>
</dbReference>
<evidence type="ECO:0000256" key="1">
    <source>
        <dbReference type="SAM" id="MobiDB-lite"/>
    </source>
</evidence>
<feature type="compositionally biased region" description="Low complexity" evidence="1">
    <location>
        <begin position="1"/>
        <end position="22"/>
    </location>
</feature>
<protein>
    <submittedName>
        <fullName evidence="2">ERF family protein</fullName>
    </submittedName>
</protein>
<name>A0ABU2L3N8_9ACTN</name>
<reference evidence="3" key="1">
    <citation type="submission" date="2023-07" db="EMBL/GenBank/DDBJ databases">
        <title>30 novel species of actinomycetes from the DSMZ collection.</title>
        <authorList>
            <person name="Nouioui I."/>
        </authorList>
    </citation>
    <scope>NUCLEOTIDE SEQUENCE [LARGE SCALE GENOMIC DNA]</scope>
    <source>
        <strain evidence="3">DSM 44917</strain>
    </source>
</reference>
<accession>A0ABU2L3N8</accession>
<gene>
    <name evidence="2" type="ORF">RM780_04255</name>
</gene>
<dbReference type="EMBL" id="JAVREN010000004">
    <property type="protein sequence ID" value="MDT0306175.1"/>
    <property type="molecule type" value="Genomic_DNA"/>
</dbReference>
<sequence length="258" mass="27887">MTTLAERAAAAAGRDGAPSPAAEPDEFSLTAPAADPMADYEPGDGDPEMVPVHIAWLRVRRDVRAIGKGEEYNERGTRYSYRGADTVVQHFGPVTLKHGVHVLPVRVEAQYGEKLTKAGSKMRECSVVVTWHVMGPKGDTLTLQSAGEALDTSDKSTTKAQTVALRTLLLTGGLIPTGDRDPDAERIERGIEAPARSAESYRDEILDPKTSPGRLQQIGYELSNLRMMGARVSNETGEPETLESLGRRIYNERTGGAS</sequence>
<keyword evidence="3" id="KW-1185">Reference proteome</keyword>
<organism evidence="2 3">
    <name type="scientific">Streptomyces boetiae</name>
    <dbReference type="NCBI Taxonomy" id="3075541"/>
    <lineage>
        <taxon>Bacteria</taxon>
        <taxon>Bacillati</taxon>
        <taxon>Actinomycetota</taxon>
        <taxon>Actinomycetes</taxon>
        <taxon>Kitasatosporales</taxon>
        <taxon>Streptomycetaceae</taxon>
        <taxon>Streptomyces</taxon>
    </lineage>
</organism>
<dbReference type="Pfam" id="PF04404">
    <property type="entry name" value="ERF"/>
    <property type="match status" value="1"/>
</dbReference>
<proteinExistence type="predicted"/>
<feature type="region of interest" description="Disordered" evidence="1">
    <location>
        <begin position="1"/>
        <end position="44"/>
    </location>
</feature>
<evidence type="ECO:0000313" key="2">
    <source>
        <dbReference type="EMBL" id="MDT0306175.1"/>
    </source>
</evidence>